<dbReference type="RefSeq" id="WP_074640707.1">
    <property type="nucleotide sequence ID" value="NZ_FOFU01000001.1"/>
</dbReference>
<evidence type="ECO:0000313" key="3">
    <source>
        <dbReference type="Proteomes" id="UP000182360"/>
    </source>
</evidence>
<feature type="domain" description="DUF4340" evidence="1">
    <location>
        <begin position="87"/>
        <end position="221"/>
    </location>
</feature>
<evidence type="ECO:0000259" key="1">
    <source>
        <dbReference type="Pfam" id="PF14238"/>
    </source>
</evidence>
<dbReference type="OrthoDB" id="359513at2"/>
<organism evidence="2 3">
    <name type="scientific">Treponema bryantii</name>
    <dbReference type="NCBI Taxonomy" id="163"/>
    <lineage>
        <taxon>Bacteria</taxon>
        <taxon>Pseudomonadati</taxon>
        <taxon>Spirochaetota</taxon>
        <taxon>Spirochaetia</taxon>
        <taxon>Spirochaetales</taxon>
        <taxon>Treponemataceae</taxon>
        <taxon>Treponema</taxon>
    </lineage>
</organism>
<evidence type="ECO:0000313" key="2">
    <source>
        <dbReference type="EMBL" id="SEP84116.1"/>
    </source>
</evidence>
<keyword evidence="3" id="KW-1185">Reference proteome</keyword>
<dbReference type="EMBL" id="FOFU01000001">
    <property type="protein sequence ID" value="SEP84116.1"/>
    <property type="molecule type" value="Genomic_DNA"/>
</dbReference>
<dbReference type="InterPro" id="IPR025641">
    <property type="entry name" value="DUF4340"/>
</dbReference>
<dbReference type="AlphaFoldDB" id="A0A1H9B522"/>
<dbReference type="Pfam" id="PF14238">
    <property type="entry name" value="DUF4340"/>
    <property type="match status" value="1"/>
</dbReference>
<reference evidence="2 3" key="1">
    <citation type="submission" date="2016-10" db="EMBL/GenBank/DDBJ databases">
        <authorList>
            <person name="de Groot N.N."/>
        </authorList>
    </citation>
    <scope>NUCLEOTIDE SEQUENCE [LARGE SCALE GENOMIC DNA]</scope>
    <source>
        <strain evidence="2 3">B25</strain>
    </source>
</reference>
<proteinExistence type="predicted"/>
<sequence length="311" mass="35253">MLNARNSSKINKNSKILIAVTAFLVILYSLSFVKSCSSQDKREKVKTALVNQKYKDSINSIILQDSTGSIEFTKQEDFWIITSNNNQISIPASSEHINNLLNELTKVRNLYKISDKISKNSSLGLTNGTEFHLRYSYSNEGSYRELLFGNQDFSLSSRYMMSGENTKIYEIDSSLDVYLTTSVQSWSDPNIISSEILPTNDIQQALLFIKDNSEGPKSNKISNLNKLLELRHGGLLSESEYQNLNDTNASANIEIEIGNKSSISLEIFPSDNESVYFVKTRYFKPDSKSAFYISYSKISSWTYNKIKETTL</sequence>
<protein>
    <recommendedName>
        <fullName evidence="1">DUF4340 domain-containing protein</fullName>
    </recommendedName>
</protein>
<accession>A0A1H9B522</accession>
<dbReference type="Proteomes" id="UP000182360">
    <property type="component" value="Unassembled WGS sequence"/>
</dbReference>
<gene>
    <name evidence="2" type="ORF">SAMN04487977_101582</name>
</gene>
<name>A0A1H9B522_9SPIR</name>